<gene>
    <name evidence="1" type="ORF">EVEC_LOCUS4342</name>
</gene>
<evidence type="ECO:0000313" key="2">
    <source>
        <dbReference type="Proteomes" id="UP000274131"/>
    </source>
</evidence>
<dbReference type="EMBL" id="UXUI01007829">
    <property type="protein sequence ID" value="VDD89591.1"/>
    <property type="molecule type" value="Genomic_DNA"/>
</dbReference>
<dbReference type="Proteomes" id="UP000274131">
    <property type="component" value="Unassembled WGS sequence"/>
</dbReference>
<organism evidence="3">
    <name type="scientific">Enterobius vermicularis</name>
    <name type="common">Human pinworm</name>
    <dbReference type="NCBI Taxonomy" id="51028"/>
    <lineage>
        <taxon>Eukaryota</taxon>
        <taxon>Metazoa</taxon>
        <taxon>Ecdysozoa</taxon>
        <taxon>Nematoda</taxon>
        <taxon>Chromadorea</taxon>
        <taxon>Rhabditida</taxon>
        <taxon>Spirurina</taxon>
        <taxon>Oxyuridomorpha</taxon>
        <taxon>Oxyuroidea</taxon>
        <taxon>Oxyuridae</taxon>
        <taxon>Enterobius</taxon>
    </lineage>
</organism>
<dbReference type="WBParaSite" id="EVEC_0000463401-mRNA-1">
    <property type="protein sequence ID" value="EVEC_0000463401-mRNA-1"/>
    <property type="gene ID" value="EVEC_0000463401"/>
</dbReference>
<reference evidence="1 2" key="2">
    <citation type="submission" date="2018-10" db="EMBL/GenBank/DDBJ databases">
        <authorList>
            <consortium name="Pathogen Informatics"/>
        </authorList>
    </citation>
    <scope>NUCLEOTIDE SEQUENCE [LARGE SCALE GENOMIC DNA]</scope>
</reference>
<keyword evidence="2" id="KW-1185">Reference proteome</keyword>
<dbReference type="AlphaFoldDB" id="A0A0N4V3K1"/>
<proteinExistence type="predicted"/>
<evidence type="ECO:0000313" key="1">
    <source>
        <dbReference type="EMBL" id="VDD89591.1"/>
    </source>
</evidence>
<evidence type="ECO:0000313" key="3">
    <source>
        <dbReference type="WBParaSite" id="EVEC_0000463401-mRNA-1"/>
    </source>
</evidence>
<accession>A0A0N4V3K1</accession>
<protein>
    <submittedName>
        <fullName evidence="3">ZM domain-containing protein</fullName>
    </submittedName>
</protein>
<name>A0A0N4V3K1_ENTVE</name>
<reference evidence="3" key="1">
    <citation type="submission" date="2017-02" db="UniProtKB">
        <authorList>
            <consortium name="WormBaseParasite"/>
        </authorList>
    </citation>
    <scope>IDENTIFICATION</scope>
</reference>
<sequence>MTTPHTLLGEVQCLRRQSSTDKYTNEYVKKQFAHDDLNLDERYKARSIDRDKLKKVPWKQRQTTIYPLSEFPKLGYGNPNLSKNTEIDEDADLLTPKPSLWTDAAQFLENLSSRKSKDQDLLISTTSNKTKNRPYDPVSTSNAEKEDFNLLKYIFPQPITPAGVQPLFGRPARPGFLVTEDGHYKGSSSVQPIEQKTWGNRLVNSLPAAVDGFQLGVPWETPDGVTGLRVPQKSVAENYQDSYQWKINRANYIPQTSNLQHNKMKVKNSSGLWYFPEYNHEKVPSVKADQNYEPKATIPSSEWNRPFRYVHEQRYFTNDRYISPASM</sequence>